<accession>A0AAW4VCU9</accession>
<dbReference type="AlphaFoldDB" id="A0AAW4VCU9"/>
<protein>
    <submittedName>
        <fullName evidence="2">FRG domain-containing protein</fullName>
    </submittedName>
</protein>
<dbReference type="InterPro" id="IPR014966">
    <property type="entry name" value="FRG-dom"/>
</dbReference>
<feature type="domain" description="FRG" evidence="1">
    <location>
        <begin position="153"/>
        <end position="251"/>
    </location>
</feature>
<proteinExistence type="predicted"/>
<dbReference type="RefSeq" id="WP_227408421.1">
    <property type="nucleotide sequence ID" value="NZ_JAJDKQ010000006.1"/>
</dbReference>
<dbReference type="Pfam" id="PF08867">
    <property type="entry name" value="FRG"/>
    <property type="match status" value="1"/>
</dbReference>
<dbReference type="EMBL" id="JAJDKQ010000006">
    <property type="protein sequence ID" value="MCB8561335.1"/>
    <property type="molecule type" value="Genomic_DNA"/>
</dbReference>
<dbReference type="SMART" id="SM00901">
    <property type="entry name" value="FRG"/>
    <property type="match status" value="1"/>
</dbReference>
<comment type="caution">
    <text evidence="2">The sequence shown here is derived from an EMBL/GenBank/DDBJ whole genome shotgun (WGS) entry which is preliminary data.</text>
</comment>
<name>A0AAW4VCU9_9FIRM</name>
<sequence>MNKIKLIIIIKNNDQFLMCYTNNINKSHFPEIAIEKKDSYESKIQEYLDENFKIKDTPHYDHIATIQKNILLYNVYFENLNLDNLLTNDNTLNHYHWLSINEMLDNPYIKQSVHKYINYITNYDSTSSKHIASLNEYLEEIDNIITNFQCSDPKNLIAFRGEPSDYKETALTPSLFRNDYIEFEKVSYDLSVDYKLNSINDNYVDKATNLQHYMEMSRMLDITFNCLTALFFACNDANTINIENLNDAIVYIFSFPEYYSPHSTFIQELYEDALQDNKGIAYEKNFRVFSENISNPRIKAQNGGFIFFPGKKFYPINKIYYKKIIIDKKSKKRLLNDLNTFFSINFSTLFPETDKISTTMKKRMLTERRYSNHKKINIENEIDKRIDNFVYEIEHDSELLDEKNISRIIRKEEQDLKSYIEHNLKNDPELLDEKNILKIILKDEQDFKSYIECDLKNHNLEETKAKLEAKIKNRFSLVKLKYKYY</sequence>
<dbReference type="Proteomes" id="UP001197827">
    <property type="component" value="Unassembled WGS sequence"/>
</dbReference>
<evidence type="ECO:0000259" key="1">
    <source>
        <dbReference type="SMART" id="SM00901"/>
    </source>
</evidence>
<organism evidence="2 3">
    <name type="scientific">Faecalibacillus intestinalis</name>
    <dbReference type="NCBI Taxonomy" id="1982626"/>
    <lineage>
        <taxon>Bacteria</taxon>
        <taxon>Bacillati</taxon>
        <taxon>Bacillota</taxon>
        <taxon>Erysipelotrichia</taxon>
        <taxon>Erysipelotrichales</taxon>
        <taxon>Coprobacillaceae</taxon>
        <taxon>Faecalibacillus</taxon>
    </lineage>
</organism>
<reference evidence="2" key="1">
    <citation type="submission" date="2021-10" db="EMBL/GenBank/DDBJ databases">
        <title>Collection of gut derived symbiotic bacterial strains cultured from healthy donors.</title>
        <authorList>
            <person name="Lin H."/>
            <person name="Littmann E."/>
            <person name="Kohout C."/>
            <person name="Pamer E.G."/>
        </authorList>
    </citation>
    <scope>NUCLEOTIDE SEQUENCE</scope>
    <source>
        <strain evidence="2">DFI.5.2</strain>
    </source>
</reference>
<gene>
    <name evidence="2" type="ORF">LJD74_04810</name>
</gene>
<evidence type="ECO:0000313" key="3">
    <source>
        <dbReference type="Proteomes" id="UP001197827"/>
    </source>
</evidence>
<evidence type="ECO:0000313" key="2">
    <source>
        <dbReference type="EMBL" id="MCB8561335.1"/>
    </source>
</evidence>